<dbReference type="InterPro" id="IPR037229">
    <property type="entry name" value="Ribosomal_bL35_sf"/>
</dbReference>
<gene>
    <name evidence="5" type="ORF">THAOC_30836</name>
</gene>
<sequence length="111" mass="12319">MFGALLRHAQLMATRRPNFFARATPLPRPWPSLEAPINVACGAHRGKKCLNTNRSASKRFIVRGSGSIKRGKAGRSHNTGHKGQKRLNRLATSAPIRGKKIEQRMRRLIGA</sequence>
<dbReference type="PANTHER" id="PTHR33343">
    <property type="entry name" value="54S RIBOSOMAL PROTEIN BL35M"/>
    <property type="match status" value="1"/>
</dbReference>
<proteinExistence type="inferred from homology"/>
<dbReference type="OrthoDB" id="44912at2759"/>
<name>K0RMX1_THAOC</name>
<dbReference type="InterPro" id="IPR001706">
    <property type="entry name" value="Ribosomal_bL35"/>
</dbReference>
<reference evidence="5 6" key="1">
    <citation type="journal article" date="2012" name="Genome Biol.">
        <title>Genome and low-iron response of an oceanic diatom adapted to chronic iron limitation.</title>
        <authorList>
            <person name="Lommer M."/>
            <person name="Specht M."/>
            <person name="Roy A.S."/>
            <person name="Kraemer L."/>
            <person name="Andreson R."/>
            <person name="Gutowska M.A."/>
            <person name="Wolf J."/>
            <person name="Bergner S.V."/>
            <person name="Schilhabel M.B."/>
            <person name="Klostermeier U.C."/>
            <person name="Beiko R.G."/>
            <person name="Rosenstiel P."/>
            <person name="Hippler M."/>
            <person name="Laroche J."/>
        </authorList>
    </citation>
    <scope>NUCLEOTIDE SEQUENCE [LARGE SCALE GENOMIC DNA]</scope>
    <source>
        <strain evidence="5 6">CCMP1005</strain>
    </source>
</reference>
<dbReference type="Pfam" id="PF01632">
    <property type="entry name" value="Ribosomal_L35p"/>
    <property type="match status" value="1"/>
</dbReference>
<evidence type="ECO:0000313" key="6">
    <source>
        <dbReference type="Proteomes" id="UP000266841"/>
    </source>
</evidence>
<dbReference type="InterPro" id="IPR021137">
    <property type="entry name" value="Ribosomal_bL35-like"/>
</dbReference>
<evidence type="ECO:0000256" key="4">
    <source>
        <dbReference type="SAM" id="MobiDB-lite"/>
    </source>
</evidence>
<evidence type="ECO:0000256" key="1">
    <source>
        <dbReference type="ARBA" id="ARBA00006598"/>
    </source>
</evidence>
<dbReference type="SUPFAM" id="SSF143034">
    <property type="entry name" value="L35p-like"/>
    <property type="match status" value="1"/>
</dbReference>
<comment type="similarity">
    <text evidence="1">Belongs to the bacterial ribosomal protein bL35 family.</text>
</comment>
<evidence type="ECO:0000256" key="3">
    <source>
        <dbReference type="ARBA" id="ARBA00023274"/>
    </source>
</evidence>
<feature type="compositionally biased region" description="Basic residues" evidence="4">
    <location>
        <begin position="69"/>
        <end position="86"/>
    </location>
</feature>
<evidence type="ECO:0000313" key="5">
    <source>
        <dbReference type="EMBL" id="EJK50221.1"/>
    </source>
</evidence>
<dbReference type="GO" id="GO:0015934">
    <property type="term" value="C:large ribosomal subunit"/>
    <property type="evidence" value="ECO:0007669"/>
    <property type="project" value="TreeGrafter"/>
</dbReference>
<keyword evidence="3" id="KW-0687">Ribonucleoprotein</keyword>
<dbReference type="AlphaFoldDB" id="K0RMX1"/>
<evidence type="ECO:0000256" key="2">
    <source>
        <dbReference type="ARBA" id="ARBA00022980"/>
    </source>
</evidence>
<comment type="caution">
    <text evidence="5">The sequence shown here is derived from an EMBL/GenBank/DDBJ whole genome shotgun (WGS) entry which is preliminary data.</text>
</comment>
<organism evidence="5 6">
    <name type="scientific">Thalassiosira oceanica</name>
    <name type="common">Marine diatom</name>
    <dbReference type="NCBI Taxonomy" id="159749"/>
    <lineage>
        <taxon>Eukaryota</taxon>
        <taxon>Sar</taxon>
        <taxon>Stramenopiles</taxon>
        <taxon>Ochrophyta</taxon>
        <taxon>Bacillariophyta</taxon>
        <taxon>Coscinodiscophyceae</taxon>
        <taxon>Thalassiosirophycidae</taxon>
        <taxon>Thalassiosirales</taxon>
        <taxon>Thalassiosiraceae</taxon>
        <taxon>Thalassiosira</taxon>
    </lineage>
</organism>
<dbReference type="Gene3D" id="4.10.410.60">
    <property type="match status" value="1"/>
</dbReference>
<protein>
    <recommendedName>
        <fullName evidence="7">50S ribosomal protein L35</fullName>
    </recommendedName>
</protein>
<dbReference type="PANTHER" id="PTHR33343:SF1">
    <property type="entry name" value="LARGE RIBOSOMAL SUBUNIT PROTEIN BL35M"/>
    <property type="match status" value="1"/>
</dbReference>
<accession>K0RMX1</accession>
<dbReference type="EMBL" id="AGNL01044106">
    <property type="protein sequence ID" value="EJK50221.1"/>
    <property type="molecule type" value="Genomic_DNA"/>
</dbReference>
<keyword evidence="2" id="KW-0689">Ribosomal protein</keyword>
<dbReference type="GO" id="GO:0003735">
    <property type="term" value="F:structural constituent of ribosome"/>
    <property type="evidence" value="ECO:0007669"/>
    <property type="project" value="InterPro"/>
</dbReference>
<keyword evidence="6" id="KW-1185">Reference proteome</keyword>
<feature type="region of interest" description="Disordered" evidence="4">
    <location>
        <begin position="67"/>
        <end position="86"/>
    </location>
</feature>
<evidence type="ECO:0008006" key="7">
    <source>
        <dbReference type="Google" id="ProtNLM"/>
    </source>
</evidence>
<dbReference type="Proteomes" id="UP000266841">
    <property type="component" value="Unassembled WGS sequence"/>
</dbReference>
<dbReference type="GO" id="GO:0006412">
    <property type="term" value="P:translation"/>
    <property type="evidence" value="ECO:0007669"/>
    <property type="project" value="InterPro"/>
</dbReference>